<organism evidence="17">
    <name type="scientific">Acnemia nitidicollis</name>
    <dbReference type="NCBI Taxonomy" id="2339098"/>
    <lineage>
        <taxon>Eukaryota</taxon>
        <taxon>Metazoa</taxon>
        <taxon>Ecdysozoa</taxon>
        <taxon>Arthropoda</taxon>
        <taxon>Hexapoda</taxon>
        <taxon>Insecta</taxon>
        <taxon>Pterygota</taxon>
        <taxon>Neoptera</taxon>
        <taxon>Endopterygota</taxon>
        <taxon>Diptera</taxon>
        <taxon>Nematocera</taxon>
        <taxon>Sciaroidea</taxon>
        <taxon>Mycetophilidae</taxon>
        <taxon>Acnemia</taxon>
    </lineage>
</organism>
<keyword evidence="10 16" id="KW-1133">Transmembrane helix</keyword>
<feature type="transmembrane region" description="Helical" evidence="16">
    <location>
        <begin position="49"/>
        <end position="72"/>
    </location>
</feature>
<dbReference type="CTD" id="4541"/>
<feature type="transmembrane region" description="Helical" evidence="16">
    <location>
        <begin position="84"/>
        <end position="106"/>
    </location>
</feature>
<dbReference type="AlphaFoldDB" id="A0A7D7FAQ8"/>
<dbReference type="GO" id="GO:0031966">
    <property type="term" value="C:mitochondrial membrane"/>
    <property type="evidence" value="ECO:0007669"/>
    <property type="project" value="UniProtKB-SubCell"/>
</dbReference>
<evidence type="ECO:0000256" key="8">
    <source>
        <dbReference type="ARBA" id="ARBA00022967"/>
    </source>
</evidence>
<keyword evidence="5" id="KW-0813">Transport</keyword>
<evidence type="ECO:0000256" key="3">
    <source>
        <dbReference type="ARBA" id="ARBA00012944"/>
    </source>
</evidence>
<reference evidence="17" key="1">
    <citation type="submission" date="2020-04" db="EMBL/GenBank/DDBJ databases">
        <title>DNAmark Project.</title>
        <authorList>
            <person name="Leerhoei F."/>
        </authorList>
    </citation>
    <scope>NUCLEOTIDE SEQUENCE</scope>
    <source>
        <strain evidence="17">DM752</strain>
    </source>
</reference>
<dbReference type="EMBL" id="MT410840">
    <property type="protein sequence ID" value="QMP96642.1"/>
    <property type="molecule type" value="Genomic_DNA"/>
</dbReference>
<comment type="similarity">
    <text evidence="2">Belongs to the complex I subunit 6 family.</text>
</comment>
<evidence type="ECO:0000256" key="6">
    <source>
        <dbReference type="ARBA" id="ARBA00022660"/>
    </source>
</evidence>
<evidence type="ECO:0000256" key="12">
    <source>
        <dbReference type="ARBA" id="ARBA00023128"/>
    </source>
</evidence>
<keyword evidence="8" id="KW-1278">Translocase</keyword>
<dbReference type="GO" id="GO:0008137">
    <property type="term" value="F:NADH dehydrogenase (ubiquinone) activity"/>
    <property type="evidence" value="ECO:0007669"/>
    <property type="project" value="UniProtKB-EC"/>
</dbReference>
<evidence type="ECO:0000256" key="1">
    <source>
        <dbReference type="ARBA" id="ARBA00004225"/>
    </source>
</evidence>
<keyword evidence="11" id="KW-0520">NAD</keyword>
<evidence type="ECO:0000256" key="14">
    <source>
        <dbReference type="ARBA" id="ARBA00031019"/>
    </source>
</evidence>
<comment type="subcellular location">
    <subcellularLocation>
        <location evidence="1">Mitochondrion membrane</location>
        <topology evidence="1">Multi-pass membrane protein</topology>
    </subcellularLocation>
</comment>
<dbReference type="InterPro" id="IPR050269">
    <property type="entry name" value="ComplexI_Subunit6"/>
</dbReference>
<evidence type="ECO:0000256" key="4">
    <source>
        <dbReference type="ARBA" id="ARBA00021095"/>
    </source>
</evidence>
<feature type="transmembrane region" description="Helical" evidence="16">
    <location>
        <begin position="23"/>
        <end position="43"/>
    </location>
</feature>
<evidence type="ECO:0000256" key="16">
    <source>
        <dbReference type="SAM" id="Phobius"/>
    </source>
</evidence>
<evidence type="ECO:0000256" key="2">
    <source>
        <dbReference type="ARBA" id="ARBA00005698"/>
    </source>
</evidence>
<evidence type="ECO:0000256" key="5">
    <source>
        <dbReference type="ARBA" id="ARBA00022448"/>
    </source>
</evidence>
<keyword evidence="12 17" id="KW-0496">Mitochondrion</keyword>
<evidence type="ECO:0000256" key="9">
    <source>
        <dbReference type="ARBA" id="ARBA00022982"/>
    </source>
</evidence>
<dbReference type="PANTHER" id="PTHR11435:SF1">
    <property type="entry name" value="NADH-UBIQUINONE OXIDOREDUCTASE CHAIN 6"/>
    <property type="match status" value="1"/>
</dbReference>
<geneLocation type="mitochondrion" evidence="17"/>
<keyword evidence="9" id="KW-0249">Electron transport</keyword>
<feature type="transmembrane region" description="Helical" evidence="16">
    <location>
        <begin position="142"/>
        <end position="166"/>
    </location>
</feature>
<accession>A0A7D7FAQ8</accession>
<proteinExistence type="inferred from homology"/>
<comment type="catalytic activity">
    <reaction evidence="15">
        <text>a ubiquinone + NADH + 5 H(+)(in) = a ubiquinol + NAD(+) + 4 H(+)(out)</text>
        <dbReference type="Rhea" id="RHEA:29091"/>
        <dbReference type="Rhea" id="RHEA-COMP:9565"/>
        <dbReference type="Rhea" id="RHEA-COMP:9566"/>
        <dbReference type="ChEBI" id="CHEBI:15378"/>
        <dbReference type="ChEBI" id="CHEBI:16389"/>
        <dbReference type="ChEBI" id="CHEBI:17976"/>
        <dbReference type="ChEBI" id="CHEBI:57540"/>
        <dbReference type="ChEBI" id="CHEBI:57945"/>
        <dbReference type="EC" id="7.1.1.2"/>
    </reaction>
</comment>
<gene>
    <name evidence="17" type="primary">ND6</name>
</gene>
<dbReference type="EC" id="7.1.1.2" evidence="3"/>
<evidence type="ECO:0000256" key="10">
    <source>
        <dbReference type="ARBA" id="ARBA00022989"/>
    </source>
</evidence>
<sequence length="174" mass="20314">MAQLIINFFILTMSLLFNQMKHPLSLGFILLIQTMLITLTTGLNSKTFWFSYMLFLVFLGGMLVMFIYVVSLSSNEMFILSNKLILFMLISTILIIFMSMMTDMFFSSKMINLEMNPINDNNLFLKENSSTLNKIYNTPTNWTTIMLILYLFLTLIITIKITNFFYGPLRMSFN</sequence>
<keyword evidence="6" id="KW-0679">Respiratory chain</keyword>
<dbReference type="RefSeq" id="YP_009919049.1">
    <property type="nucleotide sequence ID" value="NC_050318.1"/>
</dbReference>
<evidence type="ECO:0000256" key="13">
    <source>
        <dbReference type="ARBA" id="ARBA00023136"/>
    </source>
</evidence>
<name>A0A7D7FAQ8_9DIPT</name>
<evidence type="ECO:0000313" key="17">
    <source>
        <dbReference type="EMBL" id="QMP96642.1"/>
    </source>
</evidence>
<evidence type="ECO:0000256" key="15">
    <source>
        <dbReference type="ARBA" id="ARBA00049551"/>
    </source>
</evidence>
<keyword evidence="13 16" id="KW-0472">Membrane</keyword>
<keyword evidence="7 16" id="KW-0812">Transmembrane</keyword>
<dbReference type="PANTHER" id="PTHR11435">
    <property type="entry name" value="NADH UBIQUINONE OXIDOREDUCTASE SUBUNIT ND6"/>
    <property type="match status" value="1"/>
</dbReference>
<evidence type="ECO:0000256" key="11">
    <source>
        <dbReference type="ARBA" id="ARBA00023027"/>
    </source>
</evidence>
<dbReference type="GeneID" id="58905061"/>
<protein>
    <recommendedName>
        <fullName evidence="4">NADH-ubiquinone oxidoreductase chain 6</fullName>
        <ecNumber evidence="3">7.1.1.2</ecNumber>
    </recommendedName>
    <alternativeName>
        <fullName evidence="14">NADH dehydrogenase subunit 6</fullName>
    </alternativeName>
</protein>
<evidence type="ECO:0000256" key="7">
    <source>
        <dbReference type="ARBA" id="ARBA00022692"/>
    </source>
</evidence>